<dbReference type="Pfam" id="PF25039">
    <property type="entry name" value="BLTP1_M"/>
    <property type="match status" value="1"/>
</dbReference>
<dbReference type="Pfam" id="PF00595">
    <property type="entry name" value="PDZ"/>
    <property type="match status" value="2"/>
</dbReference>
<dbReference type="GO" id="GO:0007165">
    <property type="term" value="P:signal transduction"/>
    <property type="evidence" value="ECO:0007669"/>
    <property type="project" value="TreeGrafter"/>
</dbReference>
<feature type="domain" description="PDZ" evidence="2">
    <location>
        <begin position="49"/>
        <end position="112"/>
    </location>
</feature>
<evidence type="ECO:0000313" key="3">
    <source>
        <dbReference type="EMBL" id="KPJ20708.1"/>
    </source>
</evidence>
<evidence type="ECO:0000259" key="2">
    <source>
        <dbReference type="PROSITE" id="PS50106"/>
    </source>
</evidence>
<gene>
    <name evidence="3" type="ORF">RR46_00156</name>
</gene>
<dbReference type="EMBL" id="LADI01010062">
    <property type="protein sequence ID" value="KPJ20708.1"/>
    <property type="molecule type" value="Genomic_DNA"/>
</dbReference>
<dbReference type="Proteomes" id="UP000053268">
    <property type="component" value="Unassembled WGS sequence"/>
</dbReference>
<sequence length="560" mass="58793">MSRSFDLELATTTETSAVPPRCPSADHLLTLATEHDSRGGAQSPGRELALTLRRGAAGFGFTIADSVHGQKVKKVLDRSRCAGLREGDLLLQIGDTDVRHAPHQHVVQVLKECPALHETTLRVWRRNNVTRAPRSRSATRLQPTSSANNNQLGRSKTPTAEQLRSPAQDSLRDRLNGMNTGYTFKTNVGGVRVDLPQHPVALHGVMTRSSRQLSSTLQVHCRFTHIQTQELGVTRTSSRLSRNAPSAPPGNGQGAGAAAGEQEAGPGGSPPRPPRPPPPAPRHDPLLQPLQLQFTIMLQSLSITAALLPSLQAQYKMEQVQSKGVTGLKAHFTVDLPTHSLSFATKLQVTEANIPAAASVALPAVSCIARVLERGAEEGGAGSEEGGAGDEGVVLRAGRYLAATADIGLFEHTLSTDLLNHLVESGGALDPEADVLVRLARGAAGFGFRIVGGTEDGSRVAVGYVVPGYIVGGTEDGSRVAVGYVVPGGPADGLLRPGDLLTSVDGVPLGGATHARAVAFVSQAASRGHVTLGVRHNRADIQPLGLPTMVAPHAHQPLLT</sequence>
<dbReference type="Gene3D" id="2.30.42.10">
    <property type="match status" value="2"/>
</dbReference>
<dbReference type="AlphaFoldDB" id="A0A0N1IHI4"/>
<dbReference type="PANTHER" id="PTHR10316">
    <property type="entry name" value="MEMBRANE ASSOCIATED GUANYLATE KINASE-RELATED"/>
    <property type="match status" value="1"/>
</dbReference>
<evidence type="ECO:0000256" key="1">
    <source>
        <dbReference type="SAM" id="MobiDB-lite"/>
    </source>
</evidence>
<feature type="region of interest" description="Disordered" evidence="1">
    <location>
        <begin position="231"/>
        <end position="286"/>
    </location>
</feature>
<dbReference type="SUPFAM" id="SSF50156">
    <property type="entry name" value="PDZ domain-like"/>
    <property type="match status" value="2"/>
</dbReference>
<feature type="compositionally biased region" description="Polar residues" evidence="1">
    <location>
        <begin position="136"/>
        <end position="168"/>
    </location>
</feature>
<reference evidence="3 4" key="1">
    <citation type="journal article" date="2015" name="Nat. Commun.">
        <title>Outbred genome sequencing and CRISPR/Cas9 gene editing in butterflies.</title>
        <authorList>
            <person name="Li X."/>
            <person name="Fan D."/>
            <person name="Zhang W."/>
            <person name="Liu G."/>
            <person name="Zhang L."/>
            <person name="Zhao L."/>
            <person name="Fang X."/>
            <person name="Chen L."/>
            <person name="Dong Y."/>
            <person name="Chen Y."/>
            <person name="Ding Y."/>
            <person name="Zhao R."/>
            <person name="Feng M."/>
            <person name="Zhu Y."/>
            <person name="Feng Y."/>
            <person name="Jiang X."/>
            <person name="Zhu D."/>
            <person name="Xiang H."/>
            <person name="Feng X."/>
            <person name="Li S."/>
            <person name="Wang J."/>
            <person name="Zhang G."/>
            <person name="Kronforst M.R."/>
            <person name="Wang W."/>
        </authorList>
    </citation>
    <scope>NUCLEOTIDE SEQUENCE [LARGE SCALE GENOMIC DNA]</scope>
    <source>
        <strain evidence="3">Ya'a_city_454_Px</strain>
        <tissue evidence="3">Whole body</tissue>
    </source>
</reference>
<dbReference type="InterPro" id="IPR056741">
    <property type="entry name" value="BLTP1_M"/>
</dbReference>
<name>A0A0N1IHI4_PAPXU</name>
<evidence type="ECO:0000313" key="4">
    <source>
        <dbReference type="Proteomes" id="UP000053268"/>
    </source>
</evidence>
<proteinExistence type="predicted"/>
<feature type="domain" description="PDZ" evidence="2">
    <location>
        <begin position="436"/>
        <end position="536"/>
    </location>
</feature>
<dbReference type="InterPro" id="IPR036034">
    <property type="entry name" value="PDZ_sf"/>
</dbReference>
<accession>A0A0N1IHI4</accession>
<dbReference type="SMART" id="SM00228">
    <property type="entry name" value="PDZ"/>
    <property type="match status" value="2"/>
</dbReference>
<dbReference type="PANTHER" id="PTHR10316:SF40">
    <property type="entry name" value="LD27118P"/>
    <property type="match status" value="1"/>
</dbReference>
<protein>
    <submittedName>
        <fullName evidence="3">Uncharacterized protein KIAA1109</fullName>
    </submittedName>
</protein>
<organism evidence="3 4">
    <name type="scientific">Papilio xuthus</name>
    <name type="common">Asian swallowtail butterfly</name>
    <dbReference type="NCBI Taxonomy" id="66420"/>
    <lineage>
        <taxon>Eukaryota</taxon>
        <taxon>Metazoa</taxon>
        <taxon>Ecdysozoa</taxon>
        <taxon>Arthropoda</taxon>
        <taxon>Hexapoda</taxon>
        <taxon>Insecta</taxon>
        <taxon>Pterygota</taxon>
        <taxon>Neoptera</taxon>
        <taxon>Endopterygota</taxon>
        <taxon>Lepidoptera</taxon>
        <taxon>Glossata</taxon>
        <taxon>Ditrysia</taxon>
        <taxon>Papilionoidea</taxon>
        <taxon>Papilionidae</taxon>
        <taxon>Papilioninae</taxon>
        <taxon>Papilio</taxon>
    </lineage>
</organism>
<dbReference type="InterPro" id="IPR001478">
    <property type="entry name" value="PDZ"/>
</dbReference>
<comment type="caution">
    <text evidence="3">The sequence shown here is derived from an EMBL/GenBank/DDBJ whole genome shotgun (WGS) entry which is preliminary data.</text>
</comment>
<feature type="compositionally biased region" description="Polar residues" evidence="1">
    <location>
        <begin position="231"/>
        <end position="241"/>
    </location>
</feature>
<feature type="region of interest" description="Disordered" evidence="1">
    <location>
        <begin position="127"/>
        <end position="178"/>
    </location>
</feature>
<dbReference type="GO" id="GO:0005737">
    <property type="term" value="C:cytoplasm"/>
    <property type="evidence" value="ECO:0007669"/>
    <property type="project" value="TreeGrafter"/>
</dbReference>
<feature type="compositionally biased region" description="Pro residues" evidence="1">
    <location>
        <begin position="268"/>
        <end position="280"/>
    </location>
</feature>
<dbReference type="PROSITE" id="PS50106">
    <property type="entry name" value="PDZ"/>
    <property type="match status" value="2"/>
</dbReference>
<keyword evidence="4" id="KW-1185">Reference proteome</keyword>